<dbReference type="Proteomes" id="UP000198305">
    <property type="component" value="Unassembled WGS sequence"/>
</dbReference>
<protein>
    <recommendedName>
        <fullName evidence="3">Phage protein</fullName>
    </recommendedName>
</protein>
<organism evidence="1 2">
    <name type="scientific">Methylobacillus rhizosphaerae</name>
    <dbReference type="NCBI Taxonomy" id="551994"/>
    <lineage>
        <taxon>Bacteria</taxon>
        <taxon>Pseudomonadati</taxon>
        <taxon>Pseudomonadota</taxon>
        <taxon>Betaproteobacteria</taxon>
        <taxon>Nitrosomonadales</taxon>
        <taxon>Methylophilaceae</taxon>
        <taxon>Methylobacillus</taxon>
    </lineage>
</organism>
<evidence type="ECO:0008006" key="3">
    <source>
        <dbReference type="Google" id="ProtNLM"/>
    </source>
</evidence>
<name>A0A238YT17_9PROT</name>
<sequence length="183" mass="18730">MGFSTAQLAMSSLGLQAGGAAASGIGSFFSAKTQQSNLDTQAILAETNARLAERTAQSAINQGQKQVGALTLKAGQLKGAQRARIAANGVDLGVGSAAELQASTDIMKDIDKNTIETNAIQSAWGYRSQAINYELQANTLRSSADAISPWGAGASSLLGSAGTVASSWYQMKKSGALDGTWLG</sequence>
<accession>A0A238YT17</accession>
<evidence type="ECO:0000313" key="1">
    <source>
        <dbReference type="EMBL" id="SNR73814.1"/>
    </source>
</evidence>
<evidence type="ECO:0000313" key="2">
    <source>
        <dbReference type="Proteomes" id="UP000198305"/>
    </source>
</evidence>
<keyword evidence="2" id="KW-1185">Reference proteome</keyword>
<dbReference type="AlphaFoldDB" id="A0A238YT17"/>
<dbReference type="EMBL" id="FZOA01000003">
    <property type="protein sequence ID" value="SNR73814.1"/>
    <property type="molecule type" value="Genomic_DNA"/>
</dbReference>
<gene>
    <name evidence="1" type="ORF">SAMN05192560_0783</name>
</gene>
<reference evidence="2" key="1">
    <citation type="submission" date="2017-06" db="EMBL/GenBank/DDBJ databases">
        <authorList>
            <person name="Varghese N."/>
            <person name="Submissions S."/>
        </authorList>
    </citation>
    <scope>NUCLEOTIDE SEQUENCE [LARGE SCALE GENOMIC DNA]</scope>
    <source>
        <strain evidence="2">Ca-68</strain>
    </source>
</reference>
<proteinExistence type="predicted"/>